<dbReference type="Proteomes" id="UP001165960">
    <property type="component" value="Unassembled WGS sequence"/>
</dbReference>
<evidence type="ECO:0000313" key="2">
    <source>
        <dbReference type="Proteomes" id="UP001165960"/>
    </source>
</evidence>
<evidence type="ECO:0000313" key="1">
    <source>
        <dbReference type="EMBL" id="KAJ9074768.1"/>
    </source>
</evidence>
<accession>A0ACC2TJC1</accession>
<gene>
    <name evidence="1" type="ORF">DSO57_1003046</name>
</gene>
<dbReference type="EMBL" id="QTSX02002847">
    <property type="protein sequence ID" value="KAJ9074768.1"/>
    <property type="molecule type" value="Genomic_DNA"/>
</dbReference>
<sequence length="279" mass="30379">MTDQNPPTFDHILNQATSQETWKTYFCAHNINKDIPSGCTVFKGLVMPKACAKIIQYSCSLKPQKNAQPPITGEVTNTKYIDIDKFFGKNKESYIKWLDHSAAKHHASPIPHVMNASLNILDNNSPLVKKADLFPPLIDLESAKRNELVCNICSLLPLDFKLELAPKSLFPATKFKPGPVFDLVDINLSKSNVNFSSNLLLPIKSVSSQSLVDDNDANHLESTSSDIDSSLKAGNTLCLVLGSLVASPSVVLLDSPPDAPVSVGKPIPAKAMPRNEESS</sequence>
<keyword evidence="2" id="KW-1185">Reference proteome</keyword>
<protein>
    <submittedName>
        <fullName evidence="1">Uncharacterized protein</fullName>
    </submittedName>
</protein>
<proteinExistence type="predicted"/>
<name>A0ACC2TJC1_9FUNG</name>
<reference evidence="1" key="1">
    <citation type="submission" date="2022-04" db="EMBL/GenBank/DDBJ databases">
        <title>Genome of the entomopathogenic fungus Entomophthora muscae.</title>
        <authorList>
            <person name="Elya C."/>
            <person name="Lovett B.R."/>
            <person name="Lee E."/>
            <person name="Macias A.M."/>
            <person name="Hajek A.E."/>
            <person name="De Bivort B.L."/>
            <person name="Kasson M.T."/>
            <person name="De Fine Licht H.H."/>
            <person name="Stajich J.E."/>
        </authorList>
    </citation>
    <scope>NUCLEOTIDE SEQUENCE</scope>
    <source>
        <strain evidence="1">Berkeley</strain>
    </source>
</reference>
<organism evidence="1 2">
    <name type="scientific">Entomophthora muscae</name>
    <dbReference type="NCBI Taxonomy" id="34485"/>
    <lineage>
        <taxon>Eukaryota</taxon>
        <taxon>Fungi</taxon>
        <taxon>Fungi incertae sedis</taxon>
        <taxon>Zoopagomycota</taxon>
        <taxon>Entomophthoromycotina</taxon>
        <taxon>Entomophthoromycetes</taxon>
        <taxon>Entomophthorales</taxon>
        <taxon>Entomophthoraceae</taxon>
        <taxon>Entomophthora</taxon>
    </lineage>
</organism>
<comment type="caution">
    <text evidence="1">The sequence shown here is derived from an EMBL/GenBank/DDBJ whole genome shotgun (WGS) entry which is preliminary data.</text>
</comment>